<dbReference type="AlphaFoldDB" id="A0A1W2H554"/>
<name>A0A1W2H554_9BACT</name>
<keyword evidence="2" id="KW-0413">Isomerase</keyword>
<protein>
    <submittedName>
        <fullName evidence="2">Mannose-6-phosphate isomerase, cupin superfamily</fullName>
    </submittedName>
</protein>
<dbReference type="EMBL" id="LT838813">
    <property type="protein sequence ID" value="SMD44031.1"/>
    <property type="molecule type" value="Genomic_DNA"/>
</dbReference>
<gene>
    <name evidence="2" type="ORF">SAMN00777080_2646</name>
</gene>
<proteinExistence type="predicted"/>
<evidence type="ECO:0000313" key="3">
    <source>
        <dbReference type="Proteomes" id="UP000192333"/>
    </source>
</evidence>
<dbReference type="Gene3D" id="2.60.120.10">
    <property type="entry name" value="Jelly Rolls"/>
    <property type="match status" value="1"/>
</dbReference>
<sequence>MIETGYLEEQTPKEVIFKKLEKELNAQGLRISQKDFERPWGGFFVVDENQIQEFKKRFFNELVLEDEQFNRKLSPKLLLVAPKKRLSWQYHNRRAEVWKLIEGKASIVRSDSDEQGAINEMKIGELIHLKQGERHRLVGGDSWGIVAEIWMHTDRDNPSNEEDIIRVEDDFSRK</sequence>
<feature type="domain" description="Mannose-6-phosphate isomerase type II C-terminal" evidence="1">
    <location>
        <begin position="74"/>
        <end position="169"/>
    </location>
</feature>
<accession>A0A1W2H554</accession>
<dbReference type="InterPro" id="IPR001538">
    <property type="entry name" value="Man6P_isomerase-2_C"/>
</dbReference>
<dbReference type="Proteomes" id="UP000192333">
    <property type="component" value="Chromosome I"/>
</dbReference>
<dbReference type="InterPro" id="IPR011051">
    <property type="entry name" value="RmlC_Cupin_sf"/>
</dbReference>
<dbReference type="InterPro" id="IPR014710">
    <property type="entry name" value="RmlC-like_jellyroll"/>
</dbReference>
<dbReference type="Pfam" id="PF01050">
    <property type="entry name" value="MannoseP_isomer"/>
    <property type="match status" value="1"/>
</dbReference>
<keyword evidence="3" id="KW-1185">Reference proteome</keyword>
<dbReference type="OrthoDB" id="9806359at2"/>
<dbReference type="GO" id="GO:0016779">
    <property type="term" value="F:nucleotidyltransferase activity"/>
    <property type="evidence" value="ECO:0007669"/>
    <property type="project" value="InterPro"/>
</dbReference>
<dbReference type="SUPFAM" id="SSF51182">
    <property type="entry name" value="RmlC-like cupins"/>
    <property type="match status" value="1"/>
</dbReference>
<evidence type="ECO:0000259" key="1">
    <source>
        <dbReference type="Pfam" id="PF01050"/>
    </source>
</evidence>
<organism evidence="2 3">
    <name type="scientific">Aquiflexum balticum DSM 16537</name>
    <dbReference type="NCBI Taxonomy" id="758820"/>
    <lineage>
        <taxon>Bacteria</taxon>
        <taxon>Pseudomonadati</taxon>
        <taxon>Bacteroidota</taxon>
        <taxon>Cytophagia</taxon>
        <taxon>Cytophagales</taxon>
        <taxon>Cyclobacteriaceae</taxon>
        <taxon>Aquiflexum</taxon>
    </lineage>
</organism>
<dbReference type="GO" id="GO:0016853">
    <property type="term" value="F:isomerase activity"/>
    <property type="evidence" value="ECO:0007669"/>
    <property type="project" value="UniProtKB-KW"/>
</dbReference>
<dbReference type="STRING" id="758820.SAMN00777080_2646"/>
<evidence type="ECO:0000313" key="2">
    <source>
        <dbReference type="EMBL" id="SMD44031.1"/>
    </source>
</evidence>
<dbReference type="RefSeq" id="WP_084120868.1">
    <property type="nucleotide sequence ID" value="NZ_LT838813.1"/>
</dbReference>
<dbReference type="GO" id="GO:0005976">
    <property type="term" value="P:polysaccharide metabolic process"/>
    <property type="evidence" value="ECO:0007669"/>
    <property type="project" value="InterPro"/>
</dbReference>
<reference evidence="3" key="1">
    <citation type="submission" date="2017-04" db="EMBL/GenBank/DDBJ databases">
        <authorList>
            <person name="Varghese N."/>
            <person name="Submissions S."/>
        </authorList>
    </citation>
    <scope>NUCLEOTIDE SEQUENCE [LARGE SCALE GENOMIC DNA]</scope>
    <source>
        <strain evidence="3">DSM 16537</strain>
    </source>
</reference>